<dbReference type="GO" id="GO:0003677">
    <property type="term" value="F:DNA binding"/>
    <property type="evidence" value="ECO:0007669"/>
    <property type="project" value="InterPro"/>
</dbReference>
<reference evidence="4 5" key="1">
    <citation type="journal article" date="2021" name="Nat. Commun.">
        <title>Genetic determinants of endophytism in the Arabidopsis root mycobiome.</title>
        <authorList>
            <person name="Mesny F."/>
            <person name="Miyauchi S."/>
            <person name="Thiergart T."/>
            <person name="Pickel B."/>
            <person name="Atanasova L."/>
            <person name="Karlsson M."/>
            <person name="Huettel B."/>
            <person name="Barry K.W."/>
            <person name="Haridas S."/>
            <person name="Chen C."/>
            <person name="Bauer D."/>
            <person name="Andreopoulos W."/>
            <person name="Pangilinan J."/>
            <person name="LaButti K."/>
            <person name="Riley R."/>
            <person name="Lipzen A."/>
            <person name="Clum A."/>
            <person name="Drula E."/>
            <person name="Henrissat B."/>
            <person name="Kohler A."/>
            <person name="Grigoriev I.V."/>
            <person name="Martin F.M."/>
            <person name="Hacquard S."/>
        </authorList>
    </citation>
    <scope>NUCLEOTIDE SEQUENCE [LARGE SCALE GENOMIC DNA]</scope>
    <source>
        <strain evidence="4 5">MPI-CAGE-CH-0241</strain>
    </source>
</reference>
<dbReference type="InterPro" id="IPR050987">
    <property type="entry name" value="AtrR-like"/>
</dbReference>
<evidence type="ECO:0000313" key="4">
    <source>
        <dbReference type="EMBL" id="KAH6884507.1"/>
    </source>
</evidence>
<dbReference type="OrthoDB" id="103819at2759"/>
<evidence type="ECO:0000259" key="3">
    <source>
        <dbReference type="SMART" id="SM00906"/>
    </source>
</evidence>
<keyword evidence="1" id="KW-0539">Nucleus</keyword>
<dbReference type="SMART" id="SM00906">
    <property type="entry name" value="Fungal_trans"/>
    <property type="match status" value="1"/>
</dbReference>
<dbReference type="Proteomes" id="UP000777438">
    <property type="component" value="Unassembled WGS sequence"/>
</dbReference>
<name>A0A9P8VXX2_9HYPO</name>
<dbReference type="InterPro" id="IPR036864">
    <property type="entry name" value="Zn2-C6_fun-type_DNA-bd_sf"/>
</dbReference>
<dbReference type="CDD" id="cd12148">
    <property type="entry name" value="fungal_TF_MHR"/>
    <property type="match status" value="1"/>
</dbReference>
<feature type="domain" description="Xylanolytic transcriptional activator regulatory" evidence="3">
    <location>
        <begin position="324"/>
        <end position="397"/>
    </location>
</feature>
<sequence length="663" mass="74519">MNPPERLRPSSMHSLTTLISVATVERASSFPIQVRCNRAVPCSNCTTSGLTCPLSGESVIRQDRQDQHFMSQDDRGRLDERLAALEDAVNSLRQQQNVREQTTHSPTHIQHPARSNGHDGHHPGVLPEGESSFGRQAVRASEIAELTCSEASNSPTVMSELASFRGMAQNQEASQTKRQDYTSGQCVDGGKQIELPSSDFVLQLLRRLKDLKGTQCILYTFYSIHDVSQIEELCKRVYFPVEPLSTGEVTLFHGMISTVLNELDFSGESDLNGQDVESCRDICEKNFQAGVETYEVMAIPTHENAMILSLAMVNAQRKAKLPLQWSLTSTAAKHCLTLGYHREDRLASLPPLEGDRIRWLFWHVYISDKDLSSRLGRTSTIQDFDVDTRHGTISNDPGRMPWDRAVNSFIELSRLQGQIYESLYSVAAAKREQTERTSIASHLESQLTHWYDDWTGLRSNRAYAKERFDMVFGPARIIYFSILTLLHRGTTMPMSTHDISPACFNAAQQGLKAHMEYYPRLASSGPQALTSYAGWIFYYTSFTPFVVTFVRCIAKKGSDDLQLLKQVVDSLEHIGPTLEYTERQYNLCKALYRIAEAFLSSSTMTTGNGTGPTSTVYLPLQNPSPSNWPWLDFNMQLSSTATGTENWELPNFDDTSFILGHQM</sequence>
<dbReference type="GO" id="GO:0008270">
    <property type="term" value="F:zinc ion binding"/>
    <property type="evidence" value="ECO:0007669"/>
    <property type="project" value="InterPro"/>
</dbReference>
<dbReference type="GO" id="GO:0000981">
    <property type="term" value="F:DNA-binding transcription factor activity, RNA polymerase II-specific"/>
    <property type="evidence" value="ECO:0007669"/>
    <property type="project" value="InterPro"/>
</dbReference>
<keyword evidence="5" id="KW-1185">Reference proteome</keyword>
<protein>
    <recommendedName>
        <fullName evidence="3">Xylanolytic transcriptional activator regulatory domain-containing protein</fullName>
    </recommendedName>
</protein>
<accession>A0A9P8VXX2</accession>
<evidence type="ECO:0000313" key="5">
    <source>
        <dbReference type="Proteomes" id="UP000777438"/>
    </source>
</evidence>
<dbReference type="PANTHER" id="PTHR46910:SF5">
    <property type="entry name" value="ZN(II)2CYS6 TRANSCRIPTION FACTOR (EUROFUNG)"/>
    <property type="match status" value="1"/>
</dbReference>
<dbReference type="GO" id="GO:0006351">
    <property type="term" value="P:DNA-templated transcription"/>
    <property type="evidence" value="ECO:0007669"/>
    <property type="project" value="InterPro"/>
</dbReference>
<comment type="caution">
    <text evidence="4">The sequence shown here is derived from an EMBL/GenBank/DDBJ whole genome shotgun (WGS) entry which is preliminary data.</text>
</comment>
<dbReference type="InterPro" id="IPR007219">
    <property type="entry name" value="XnlR_reg_dom"/>
</dbReference>
<organism evidence="4 5">
    <name type="scientific">Thelonectria olida</name>
    <dbReference type="NCBI Taxonomy" id="1576542"/>
    <lineage>
        <taxon>Eukaryota</taxon>
        <taxon>Fungi</taxon>
        <taxon>Dikarya</taxon>
        <taxon>Ascomycota</taxon>
        <taxon>Pezizomycotina</taxon>
        <taxon>Sordariomycetes</taxon>
        <taxon>Hypocreomycetidae</taxon>
        <taxon>Hypocreales</taxon>
        <taxon>Nectriaceae</taxon>
        <taxon>Thelonectria</taxon>
    </lineage>
</organism>
<feature type="region of interest" description="Disordered" evidence="2">
    <location>
        <begin position="95"/>
        <end position="134"/>
    </location>
</feature>
<dbReference type="PANTHER" id="PTHR46910">
    <property type="entry name" value="TRANSCRIPTION FACTOR PDR1"/>
    <property type="match status" value="1"/>
</dbReference>
<dbReference type="AlphaFoldDB" id="A0A9P8VXX2"/>
<evidence type="ECO:0000256" key="2">
    <source>
        <dbReference type="SAM" id="MobiDB-lite"/>
    </source>
</evidence>
<dbReference type="Gene3D" id="4.10.240.10">
    <property type="entry name" value="Zn(2)-C6 fungal-type DNA-binding domain"/>
    <property type="match status" value="1"/>
</dbReference>
<feature type="compositionally biased region" description="Polar residues" evidence="2">
    <location>
        <begin position="95"/>
        <end position="108"/>
    </location>
</feature>
<dbReference type="EMBL" id="JAGPYM010000020">
    <property type="protein sequence ID" value="KAH6884507.1"/>
    <property type="molecule type" value="Genomic_DNA"/>
</dbReference>
<gene>
    <name evidence="4" type="ORF">B0T10DRAFT_579212</name>
</gene>
<dbReference type="Pfam" id="PF04082">
    <property type="entry name" value="Fungal_trans"/>
    <property type="match status" value="1"/>
</dbReference>
<proteinExistence type="predicted"/>
<evidence type="ECO:0000256" key="1">
    <source>
        <dbReference type="ARBA" id="ARBA00023242"/>
    </source>
</evidence>